<proteinExistence type="predicted"/>
<reference evidence="1" key="2">
    <citation type="journal article" date="2015" name="Data Brief">
        <title>Shoot transcriptome of the giant reed, Arundo donax.</title>
        <authorList>
            <person name="Barrero R.A."/>
            <person name="Guerrero F.D."/>
            <person name="Moolhuijzen P."/>
            <person name="Goolsby J.A."/>
            <person name="Tidwell J."/>
            <person name="Bellgard S.E."/>
            <person name="Bellgard M.I."/>
        </authorList>
    </citation>
    <scope>NUCLEOTIDE SEQUENCE</scope>
    <source>
        <tissue evidence="1">Shoot tissue taken approximately 20 cm above the soil surface</tissue>
    </source>
</reference>
<accession>A0A0A8YTF5</accession>
<evidence type="ECO:0000313" key="1">
    <source>
        <dbReference type="EMBL" id="JAD28723.1"/>
    </source>
</evidence>
<dbReference type="AlphaFoldDB" id="A0A0A8YTF5"/>
<sequence>MAACGRNQPGDRRSKQWRALCPSHLQRKQGDAFLQFAAT</sequence>
<protein>
    <submittedName>
        <fullName evidence="1">Uncharacterized protein</fullName>
    </submittedName>
</protein>
<dbReference type="EMBL" id="GBRH01269172">
    <property type="protein sequence ID" value="JAD28723.1"/>
    <property type="molecule type" value="Transcribed_RNA"/>
</dbReference>
<name>A0A0A8YTF5_ARUDO</name>
<reference evidence="1" key="1">
    <citation type="submission" date="2014-09" db="EMBL/GenBank/DDBJ databases">
        <authorList>
            <person name="Magalhaes I.L.F."/>
            <person name="Oliveira U."/>
            <person name="Santos F.R."/>
            <person name="Vidigal T.H.D.A."/>
            <person name="Brescovit A.D."/>
            <person name="Santos A.J."/>
        </authorList>
    </citation>
    <scope>NUCLEOTIDE SEQUENCE</scope>
    <source>
        <tissue evidence="1">Shoot tissue taken approximately 20 cm above the soil surface</tissue>
    </source>
</reference>
<organism evidence="1">
    <name type="scientific">Arundo donax</name>
    <name type="common">Giant reed</name>
    <name type="synonym">Donax arundinaceus</name>
    <dbReference type="NCBI Taxonomy" id="35708"/>
    <lineage>
        <taxon>Eukaryota</taxon>
        <taxon>Viridiplantae</taxon>
        <taxon>Streptophyta</taxon>
        <taxon>Embryophyta</taxon>
        <taxon>Tracheophyta</taxon>
        <taxon>Spermatophyta</taxon>
        <taxon>Magnoliopsida</taxon>
        <taxon>Liliopsida</taxon>
        <taxon>Poales</taxon>
        <taxon>Poaceae</taxon>
        <taxon>PACMAD clade</taxon>
        <taxon>Arundinoideae</taxon>
        <taxon>Arundineae</taxon>
        <taxon>Arundo</taxon>
    </lineage>
</organism>